<feature type="transmembrane region" description="Helical" evidence="1">
    <location>
        <begin position="17"/>
        <end position="36"/>
    </location>
</feature>
<dbReference type="InParanoid" id="E3N2J6"/>
<accession>E3N2J6</accession>
<evidence type="ECO:0000313" key="2">
    <source>
        <dbReference type="EMBL" id="EFO84199.1"/>
    </source>
</evidence>
<dbReference type="OMA" id="MPLYFYI"/>
<feature type="transmembrane region" description="Helical" evidence="1">
    <location>
        <begin position="159"/>
        <end position="180"/>
    </location>
</feature>
<dbReference type="Proteomes" id="UP000008281">
    <property type="component" value="Unassembled WGS sequence"/>
</dbReference>
<evidence type="ECO:0000313" key="3">
    <source>
        <dbReference type="Proteomes" id="UP000008281"/>
    </source>
</evidence>
<reference evidence="2" key="1">
    <citation type="submission" date="2007-07" db="EMBL/GenBank/DDBJ databases">
        <title>PCAP assembly of the Caenorhabditis remanei genome.</title>
        <authorList>
            <consortium name="The Caenorhabditis remanei Sequencing Consortium"/>
            <person name="Wilson R.K."/>
        </authorList>
    </citation>
    <scope>NUCLEOTIDE SEQUENCE [LARGE SCALE GENOMIC DNA]</scope>
    <source>
        <strain evidence="2">PB4641</strain>
    </source>
</reference>
<dbReference type="eggNOG" id="ENOG502RVKH">
    <property type="taxonomic scope" value="Eukaryota"/>
</dbReference>
<feature type="transmembrane region" description="Helical" evidence="1">
    <location>
        <begin position="57"/>
        <end position="77"/>
    </location>
</feature>
<feature type="transmembrane region" description="Helical" evidence="1">
    <location>
        <begin position="121"/>
        <end position="139"/>
    </location>
</feature>
<keyword evidence="1" id="KW-0812">Transmembrane</keyword>
<evidence type="ECO:0000256" key="1">
    <source>
        <dbReference type="SAM" id="Phobius"/>
    </source>
</evidence>
<gene>
    <name evidence="2" type="ORF">CRE_16255</name>
</gene>
<feature type="transmembrane region" description="Helical" evidence="1">
    <location>
        <begin position="89"/>
        <end position="109"/>
    </location>
</feature>
<protein>
    <recommendedName>
        <fullName evidence="4">Transmembrane protein</fullName>
    </recommendedName>
</protein>
<dbReference type="OrthoDB" id="5822308at2759"/>
<dbReference type="EMBL" id="DS268513">
    <property type="protein sequence ID" value="EFO84199.1"/>
    <property type="molecule type" value="Genomic_DNA"/>
</dbReference>
<proteinExistence type="predicted"/>
<name>E3N2J6_CAERE</name>
<keyword evidence="3" id="KW-1185">Reference proteome</keyword>
<dbReference type="AlphaFoldDB" id="E3N2J6"/>
<sequence length="216" mass="25241">MILLIGISHLLAKSSTVLYFSQISSLPFSFKFPVDYSKRFQNNEKMDTISDRHHRCLFGWVHVSTTIRLILAYFVLFNVGLGLLGLPWFSIYIGLSGLCLCFFTCFHVYKKNDRMMFPFYLYVLFTIFYLLFLGGYFFFVNIFHKEMVKEALGDHSDSISFIWHFADIVLIMTHAWVLSVTSKCRKYFRWVAEGGQKVELPTTSTAPRHESKPDIF</sequence>
<keyword evidence="1" id="KW-0472">Membrane</keyword>
<evidence type="ECO:0008006" key="4">
    <source>
        <dbReference type="Google" id="ProtNLM"/>
    </source>
</evidence>
<dbReference type="FunCoup" id="E3N2J6">
    <property type="interactions" value="12"/>
</dbReference>
<dbReference type="HOGENOM" id="CLU_111279_0_0_1"/>
<keyword evidence="1" id="KW-1133">Transmembrane helix</keyword>
<organism evidence="3">
    <name type="scientific">Caenorhabditis remanei</name>
    <name type="common">Caenorhabditis vulgaris</name>
    <dbReference type="NCBI Taxonomy" id="31234"/>
    <lineage>
        <taxon>Eukaryota</taxon>
        <taxon>Metazoa</taxon>
        <taxon>Ecdysozoa</taxon>
        <taxon>Nematoda</taxon>
        <taxon>Chromadorea</taxon>
        <taxon>Rhabditida</taxon>
        <taxon>Rhabditina</taxon>
        <taxon>Rhabditomorpha</taxon>
        <taxon>Rhabditoidea</taxon>
        <taxon>Rhabditidae</taxon>
        <taxon>Peloderinae</taxon>
        <taxon>Caenorhabditis</taxon>
    </lineage>
</organism>